<evidence type="ECO:0000313" key="2">
    <source>
        <dbReference type="Proteomes" id="UP000035214"/>
    </source>
</evidence>
<organism evidence="1 2">
    <name type="scientific">Bacillus cereus</name>
    <dbReference type="NCBI Taxonomy" id="1396"/>
    <lineage>
        <taxon>Bacteria</taxon>
        <taxon>Bacillati</taxon>
        <taxon>Bacillota</taxon>
        <taxon>Bacilli</taxon>
        <taxon>Bacillales</taxon>
        <taxon>Bacillaceae</taxon>
        <taxon>Bacillus</taxon>
        <taxon>Bacillus cereus group</taxon>
    </lineage>
</organism>
<name>A0A0G8EY81_BACCE</name>
<proteinExistence type="predicted"/>
<reference evidence="1 2" key="1">
    <citation type="submission" date="2015-04" db="EMBL/GenBank/DDBJ databases">
        <title>Draft Genome Sequences of Eight Spore-Forming Food Isolates of Bacillus cereus Genome sequencing.</title>
        <authorList>
            <person name="Krawcyk A.O."/>
            <person name="de Jong A."/>
            <person name="Eijlander R.T."/>
            <person name="Berendsen E.M."/>
            <person name="Holsappel S."/>
            <person name="Wells-Bennik M."/>
            <person name="Kuipers O.P."/>
        </authorList>
    </citation>
    <scope>NUCLEOTIDE SEQUENCE [LARGE SCALE GENOMIC DNA]</scope>
    <source>
        <strain evidence="1 2">B4077</strain>
    </source>
</reference>
<sequence length="74" mass="8592">MSAFSLFIINKGDCDMKIIDLETERKKKEKLMVTIPIIELIYGEKGEIEFKVVGKKVVPQSMFENQTTFTSYRL</sequence>
<dbReference type="PATRIC" id="fig|1396.428.peg.4762"/>
<dbReference type="AlphaFoldDB" id="A0A0G8EY81"/>
<accession>A0A0G8EY81</accession>
<comment type="caution">
    <text evidence="1">The sequence shown here is derived from an EMBL/GenBank/DDBJ whole genome shotgun (WGS) entry which is preliminary data.</text>
</comment>
<dbReference type="Proteomes" id="UP000035214">
    <property type="component" value="Unassembled WGS sequence"/>
</dbReference>
<evidence type="ECO:0000313" key="1">
    <source>
        <dbReference type="EMBL" id="KLA29278.1"/>
    </source>
</evidence>
<gene>
    <name evidence="1" type="ORF">B4077_0877</name>
</gene>
<protein>
    <submittedName>
        <fullName evidence="1">Uncharacterized protein</fullName>
    </submittedName>
</protein>
<dbReference type="EMBL" id="LCYI01000024">
    <property type="protein sequence ID" value="KLA29278.1"/>
    <property type="molecule type" value="Genomic_DNA"/>
</dbReference>